<feature type="compositionally biased region" description="Basic and acidic residues" evidence="9">
    <location>
        <begin position="315"/>
        <end position="327"/>
    </location>
</feature>
<feature type="compositionally biased region" description="Low complexity" evidence="9">
    <location>
        <begin position="855"/>
        <end position="869"/>
    </location>
</feature>
<comment type="subcellular location">
    <subcellularLocation>
        <location evidence="1">Nucleus</location>
    </subcellularLocation>
</comment>
<dbReference type="Pfam" id="PF00004">
    <property type="entry name" value="AAA"/>
    <property type="match status" value="1"/>
</dbReference>
<dbReference type="EnsemblMetazoa" id="CLYHEMT022104.1">
    <property type="protein sequence ID" value="CLYHEMP022104.1"/>
    <property type="gene ID" value="CLYHEMG022104"/>
</dbReference>
<comment type="similarity">
    <text evidence="8">Belongs to the activator 1 small subunits family. CTF18 subfamily.</text>
</comment>
<dbReference type="InterPro" id="IPR047854">
    <property type="entry name" value="RFC_lid"/>
</dbReference>
<protein>
    <recommendedName>
        <fullName evidence="10">AAA+ ATPase domain-containing protein</fullName>
    </recommendedName>
</protein>
<dbReference type="SMART" id="SM00382">
    <property type="entry name" value="AAA"/>
    <property type="match status" value="1"/>
</dbReference>
<evidence type="ECO:0000256" key="5">
    <source>
        <dbReference type="ARBA" id="ARBA00023125"/>
    </source>
</evidence>
<proteinExistence type="inferred from homology"/>
<reference evidence="11" key="1">
    <citation type="submission" date="2021-01" db="UniProtKB">
        <authorList>
            <consortium name="EnsemblMetazoa"/>
        </authorList>
    </citation>
    <scope>IDENTIFICATION</scope>
</reference>
<dbReference type="PANTHER" id="PTHR46765">
    <property type="entry name" value="P-LOOP CONTAINING NUCLEOSIDE TRIPHOSPHATE HYDROLASES SUPERFAMILY PROTEIN"/>
    <property type="match status" value="1"/>
</dbReference>
<feature type="domain" description="AAA+ ATPase" evidence="10">
    <location>
        <begin position="359"/>
        <end position="499"/>
    </location>
</feature>
<dbReference type="InterPro" id="IPR003593">
    <property type="entry name" value="AAA+_ATPase"/>
</dbReference>
<dbReference type="GO" id="GO:0016887">
    <property type="term" value="F:ATP hydrolysis activity"/>
    <property type="evidence" value="ECO:0007669"/>
    <property type="project" value="InterPro"/>
</dbReference>
<keyword evidence="4" id="KW-0067">ATP-binding</keyword>
<evidence type="ECO:0000313" key="11">
    <source>
        <dbReference type="EnsemblMetazoa" id="CLYHEMP022104.1"/>
    </source>
</evidence>
<feature type="region of interest" description="Disordered" evidence="9">
    <location>
        <begin position="68"/>
        <end position="140"/>
    </location>
</feature>
<dbReference type="InterPro" id="IPR027417">
    <property type="entry name" value="P-loop_NTPase"/>
</dbReference>
<feature type="region of interest" description="Disordered" evidence="9">
    <location>
        <begin position="305"/>
        <end position="327"/>
    </location>
</feature>
<feature type="compositionally biased region" description="Low complexity" evidence="9">
    <location>
        <begin position="305"/>
        <end position="314"/>
    </location>
</feature>
<evidence type="ECO:0000256" key="9">
    <source>
        <dbReference type="SAM" id="MobiDB-lite"/>
    </source>
</evidence>
<dbReference type="PANTHER" id="PTHR46765:SF1">
    <property type="entry name" value="P-LOOP CONTAINING NUCLEOSIDE TRIPHOSPHATE HYDROLASES SUPERFAMILY PROTEIN"/>
    <property type="match status" value="1"/>
</dbReference>
<evidence type="ECO:0000313" key="12">
    <source>
        <dbReference type="Proteomes" id="UP000594262"/>
    </source>
</evidence>
<evidence type="ECO:0000256" key="2">
    <source>
        <dbReference type="ARBA" id="ARBA00022705"/>
    </source>
</evidence>
<dbReference type="InterPro" id="IPR053016">
    <property type="entry name" value="CTF18-RFC_complex"/>
</dbReference>
<evidence type="ECO:0000256" key="6">
    <source>
        <dbReference type="ARBA" id="ARBA00023242"/>
    </source>
</evidence>
<name>A0A7M5XEQ2_9CNID</name>
<keyword evidence="7" id="KW-0131">Cell cycle</keyword>
<dbReference type="AlphaFoldDB" id="A0A7M5XEQ2"/>
<dbReference type="InterPro" id="IPR003959">
    <property type="entry name" value="ATPase_AAA_core"/>
</dbReference>
<dbReference type="GO" id="GO:0005524">
    <property type="term" value="F:ATP binding"/>
    <property type="evidence" value="ECO:0007669"/>
    <property type="project" value="UniProtKB-KW"/>
</dbReference>
<evidence type="ECO:0000256" key="8">
    <source>
        <dbReference type="ARBA" id="ARBA00043975"/>
    </source>
</evidence>
<dbReference type="SUPFAM" id="SSF52540">
    <property type="entry name" value="P-loop containing nucleoside triphosphate hydrolases"/>
    <property type="match status" value="1"/>
</dbReference>
<evidence type="ECO:0000256" key="1">
    <source>
        <dbReference type="ARBA" id="ARBA00004123"/>
    </source>
</evidence>
<dbReference type="Proteomes" id="UP000594262">
    <property type="component" value="Unplaced"/>
</dbReference>
<keyword evidence="2" id="KW-0235">DNA replication</keyword>
<feature type="region of interest" description="Disordered" evidence="9">
    <location>
        <begin position="835"/>
        <end position="870"/>
    </location>
</feature>
<feature type="compositionally biased region" description="Acidic residues" evidence="9">
    <location>
        <begin position="77"/>
        <end position="88"/>
    </location>
</feature>
<accession>A0A7M5XEQ2</accession>
<evidence type="ECO:0000256" key="7">
    <source>
        <dbReference type="ARBA" id="ARBA00023306"/>
    </source>
</evidence>
<dbReference type="RefSeq" id="XP_066936789.1">
    <property type="nucleotide sequence ID" value="XM_067080688.1"/>
</dbReference>
<keyword evidence="12" id="KW-1185">Reference proteome</keyword>
<dbReference type="GO" id="GO:0006260">
    <property type="term" value="P:DNA replication"/>
    <property type="evidence" value="ECO:0007669"/>
    <property type="project" value="UniProtKB-KW"/>
</dbReference>
<dbReference type="CDD" id="cd00009">
    <property type="entry name" value="AAA"/>
    <property type="match status" value="1"/>
</dbReference>
<sequence>MDYPDPEDFLDQDDYDLYENRFQDEFEMMEEFENENTTKKKNDKVDFTVENKTTKTANELDRSLLKGSLKRTSTFLESDDDELMYSDEEDKKKESSKGASIKENNSPMKEKCTKKLKFDEPSPPSETITPQSQASKELSELRQRLQGNIEDDADDFDEQQYNNTRQRVFRRPLLGYDMVNVTNTEGDRVFLKLSPDTEHEKSKVTFRDTDGRLNLLSVPFEDLLSEVNEKRHQNLIQRRAINSSDRRVPDIRGTKDLALWVDKYSPHKYTELLSDDGTNRLLLKWLKLWDNVVFHEGKAINTKRFTNNNNNNKFQNKDGGFKKQDGGKFKRRDFTKSTFASRQAILEEELVHDKKGRPKMKIALLCGNPGLGKTTLAHVISKHAGYNVIEMNASDDRSTEIFRNRIESSVQMKATVTSHKKPNCLIIDEIDGAPAAAINILTELCKTTDNSGNRKGAKGKKKKKRDFILNRPIICICNDLYVPALRQLRQASFVLNFPSTLASRLANRLLMISQTEEMIIDMGSLLLLAEKTENDIRSCLNTLQFVKQQGKELKQDDIKKLDVGQKDMKKGVRTIIQGVFQLPRVNRKKLIGDMNNRGVNVKTGASARFHHMLHTVSGNTDYEKTMQGLFDQYLHCKTKDPYLESITKGGDWLCFADLVQERVQHDQSFVLRKYSVFLPVAFHMFFAKATPFKLQYSNVSYENFVKTQTNKQTLQLMLSGMSPYVRRHCLGRPTLLELVPYLFLMTAPNLRPVNTKLYSEMEKRMFVSLVETMISYNLTFRQERNQDGQYTYILEPNIEELIAYSNMPQHKHLPYATKQLIAREIDLEKMRKHERNANALEQPNFQSKTAKGTESQQQQQAKKPQVSAQTIVKRQKLIPKKIEKESTQLDFFGRVIKTPVKGQGGQGAGKEKEENSLLSKTIRFRFNEGYTNAVRRKVKVKDFF</sequence>
<dbReference type="Gene3D" id="3.40.50.300">
    <property type="entry name" value="P-loop containing nucleotide triphosphate hydrolases"/>
    <property type="match status" value="1"/>
</dbReference>
<keyword evidence="3" id="KW-0547">Nucleotide-binding</keyword>
<evidence type="ECO:0000256" key="3">
    <source>
        <dbReference type="ARBA" id="ARBA00022741"/>
    </source>
</evidence>
<keyword evidence="6" id="KW-0539">Nucleus</keyword>
<dbReference type="GeneID" id="136824705"/>
<feature type="compositionally biased region" description="Polar residues" evidence="9">
    <location>
        <begin position="839"/>
        <end position="854"/>
    </location>
</feature>
<organism evidence="11 12">
    <name type="scientific">Clytia hemisphaerica</name>
    <dbReference type="NCBI Taxonomy" id="252671"/>
    <lineage>
        <taxon>Eukaryota</taxon>
        <taxon>Metazoa</taxon>
        <taxon>Cnidaria</taxon>
        <taxon>Hydrozoa</taxon>
        <taxon>Hydroidolina</taxon>
        <taxon>Leptothecata</taxon>
        <taxon>Obeliida</taxon>
        <taxon>Clytiidae</taxon>
        <taxon>Clytia</taxon>
    </lineage>
</organism>
<feature type="compositionally biased region" description="Polar residues" evidence="9">
    <location>
        <begin position="125"/>
        <end position="136"/>
    </location>
</feature>
<feature type="compositionally biased region" description="Basic and acidic residues" evidence="9">
    <location>
        <begin position="108"/>
        <end position="120"/>
    </location>
</feature>
<dbReference type="OrthoDB" id="6020871at2759"/>
<evidence type="ECO:0000259" key="10">
    <source>
        <dbReference type="SMART" id="SM00382"/>
    </source>
</evidence>
<evidence type="ECO:0000256" key="4">
    <source>
        <dbReference type="ARBA" id="ARBA00022840"/>
    </source>
</evidence>
<keyword evidence="5" id="KW-0238">DNA-binding</keyword>
<dbReference type="CDD" id="cd18140">
    <property type="entry name" value="HLD_clamp_RFC"/>
    <property type="match status" value="1"/>
</dbReference>
<dbReference type="GO" id="GO:0003677">
    <property type="term" value="F:DNA binding"/>
    <property type="evidence" value="ECO:0007669"/>
    <property type="project" value="UniProtKB-KW"/>
</dbReference>
<dbReference type="Gene3D" id="1.10.8.60">
    <property type="match status" value="1"/>
</dbReference>
<dbReference type="GO" id="GO:0005634">
    <property type="term" value="C:nucleus"/>
    <property type="evidence" value="ECO:0007669"/>
    <property type="project" value="UniProtKB-SubCell"/>
</dbReference>